<feature type="region of interest" description="Disordered" evidence="1">
    <location>
        <begin position="141"/>
        <end position="160"/>
    </location>
</feature>
<dbReference type="EMBL" id="PQIB02000013">
    <property type="protein sequence ID" value="RLM73920.1"/>
    <property type="molecule type" value="Genomic_DNA"/>
</dbReference>
<gene>
    <name evidence="2" type="ORF">C2845_PM15G04730</name>
</gene>
<comment type="caution">
    <text evidence="2">The sequence shown here is derived from an EMBL/GenBank/DDBJ whole genome shotgun (WGS) entry which is preliminary data.</text>
</comment>
<dbReference type="STRING" id="4540.A0A3L6Q723"/>
<protein>
    <submittedName>
        <fullName evidence="2">Uncharacterized protein</fullName>
    </submittedName>
</protein>
<evidence type="ECO:0000313" key="3">
    <source>
        <dbReference type="Proteomes" id="UP000275267"/>
    </source>
</evidence>
<evidence type="ECO:0000313" key="2">
    <source>
        <dbReference type="EMBL" id="RLM73920.1"/>
    </source>
</evidence>
<accession>A0A3L6Q723</accession>
<proteinExistence type="predicted"/>
<evidence type="ECO:0000256" key="1">
    <source>
        <dbReference type="SAM" id="MobiDB-lite"/>
    </source>
</evidence>
<reference evidence="3" key="1">
    <citation type="journal article" date="2019" name="Nat. Commun.">
        <title>The genome of broomcorn millet.</title>
        <authorList>
            <person name="Zou C."/>
            <person name="Miki D."/>
            <person name="Li D."/>
            <person name="Tang Q."/>
            <person name="Xiao L."/>
            <person name="Rajput S."/>
            <person name="Deng P."/>
            <person name="Jia W."/>
            <person name="Huang R."/>
            <person name="Zhang M."/>
            <person name="Sun Y."/>
            <person name="Hu J."/>
            <person name="Fu X."/>
            <person name="Schnable P.S."/>
            <person name="Li F."/>
            <person name="Zhang H."/>
            <person name="Feng B."/>
            <person name="Zhu X."/>
            <person name="Liu R."/>
            <person name="Schnable J.C."/>
            <person name="Zhu J.-K."/>
            <person name="Zhang H."/>
        </authorList>
    </citation>
    <scope>NUCLEOTIDE SEQUENCE [LARGE SCALE GENOMIC DNA]</scope>
</reference>
<organism evidence="2 3">
    <name type="scientific">Panicum miliaceum</name>
    <name type="common">Proso millet</name>
    <name type="synonym">Broomcorn millet</name>
    <dbReference type="NCBI Taxonomy" id="4540"/>
    <lineage>
        <taxon>Eukaryota</taxon>
        <taxon>Viridiplantae</taxon>
        <taxon>Streptophyta</taxon>
        <taxon>Embryophyta</taxon>
        <taxon>Tracheophyta</taxon>
        <taxon>Spermatophyta</taxon>
        <taxon>Magnoliopsida</taxon>
        <taxon>Liliopsida</taxon>
        <taxon>Poales</taxon>
        <taxon>Poaceae</taxon>
        <taxon>PACMAD clade</taxon>
        <taxon>Panicoideae</taxon>
        <taxon>Panicodae</taxon>
        <taxon>Paniceae</taxon>
        <taxon>Panicinae</taxon>
        <taxon>Panicum</taxon>
        <taxon>Panicum sect. Panicum</taxon>
    </lineage>
</organism>
<feature type="compositionally biased region" description="Basic residues" evidence="1">
    <location>
        <begin position="146"/>
        <end position="160"/>
    </location>
</feature>
<sequence>MVLILETSCLWRRVNFAVLYPTYFHPETAADVAAWQEKGVFAFTGAPHPWQRDTVRQEIFQQCGASSRCRLFCAVMHVFESSDFYLQPLQARAPVAAQAGAHGSGAPRMRRIRRICSGKLHWPRLGGVRCQDRATLGGYPQVSKGNRGRYGHFARARSKG</sequence>
<dbReference type="AlphaFoldDB" id="A0A3L6Q723"/>
<dbReference type="OrthoDB" id="1924787at2759"/>
<dbReference type="Proteomes" id="UP000275267">
    <property type="component" value="Unassembled WGS sequence"/>
</dbReference>
<name>A0A3L6Q723_PANMI</name>
<keyword evidence="3" id="KW-1185">Reference proteome</keyword>